<reference evidence="1 2" key="1">
    <citation type="submission" date="2020-08" db="EMBL/GenBank/DDBJ databases">
        <authorList>
            <person name="Alfieri S."/>
            <person name="Ashwill K."/>
            <person name="Asthana M."/>
            <person name="Bauer J."/>
            <person name="Bebar X."/>
            <person name="Biddinger S."/>
            <person name="Burns N."/>
            <person name="Chan J."/>
            <person name="Chan M."/>
            <person name="Choi J."/>
            <person name="Clark S."/>
            <person name="Damge R."/>
            <person name="Dervishian S."/>
            <person name="Dextre A."/>
            <person name="Didat O."/>
            <person name="Dyvik A."/>
            <person name="Easton A."/>
            <person name="Ettestad S."/>
            <person name="Fields J."/>
            <person name="Fitzgerald B."/>
            <person name="Fleck G."/>
            <person name="Forkpah E."/>
            <person name="Garimella S."/>
            <person name="Geer N."/>
            <person name="Gin A."/>
            <person name="Gopalrathnam A."/>
            <person name="Granat V."/>
            <person name="Heffner S."/>
            <person name="Hegarty A."/>
            <person name="Jensen M."/>
            <person name="Kerstiens E."/>
            <person name="Kmetz C."/>
            <person name="Krampen I."/>
            <person name="Lee G."/>
            <person name="Leland M."/>
            <person name="Levine C."/>
            <person name="Lietzke E."/>
            <person name="Long J."/>
            <person name="Maher J."/>
            <person name="Mavity S."/>
            <person name="Mitchell G."/>
            <person name="Mollenhauer J."/>
            <person name="Moses M."/>
            <person name="Murata S."/>
            <person name="Nelson Z."/>
            <person name="Nguyen V."/>
            <person name="Nicole B."/>
            <person name="Niebrugge K."/>
            <person name="Nieters J."/>
            <person name="Noland R."/>
            <person name="Novak L."/>
            <person name="Okekeogbu I."/>
            <person name="Oparah L."/>
            <person name="Pecher S."/>
            <person name="Pegg A."/>
            <person name="Powell J."/>
            <person name="Prakash M."/>
            <person name="Pruitt D."/>
            <person name="Renwick S."/>
            <person name="Rickus G."/>
            <person name="Riedel J."/>
            <person name="Sahai R."/>
            <person name="Saylor D."/>
            <person name="Schacht M."/>
            <person name="Schmitt W."/>
            <person name="Shao K."/>
            <person name="Singh E."/>
            <person name="Slaughter B."/>
            <person name="Smith G."/>
            <person name="Sorrell T."/>
            <person name="Stickels A."/>
            <person name="Szadowski H."/>
            <person name="Thomas R."/>
            <person name="Thompson M."/>
            <person name="Tully C."/>
            <person name="Uli A."/>
            <person name="Ventura A."/>
            <person name="Welsh I."/>
            <person name="Whitfield D."/>
            <person name="Clase K."/>
            <person name="Balish M.F."/>
            <person name="Garlena R.A."/>
            <person name="Russell D.A."/>
            <person name="Pope W.H."/>
            <person name="Jacobs-Sera D."/>
            <person name="Hatfull G.F."/>
        </authorList>
    </citation>
    <scope>NUCLEOTIDE SEQUENCE [LARGE SCALE GENOMIC DNA]</scope>
</reference>
<evidence type="ECO:0000313" key="1">
    <source>
        <dbReference type="EMBL" id="QNO12425.1"/>
    </source>
</evidence>
<protein>
    <submittedName>
        <fullName evidence="1">Uncharacterized protein</fullName>
    </submittedName>
</protein>
<dbReference type="GeneID" id="60333567"/>
<dbReference type="KEGG" id="vg:60333567"/>
<name>A0A7G9W1B2_9CAUD</name>
<accession>A0A7G9W1B2</accession>
<keyword evidence="2" id="KW-1185">Reference proteome</keyword>
<evidence type="ECO:0000313" key="2">
    <source>
        <dbReference type="Proteomes" id="UP000516055"/>
    </source>
</evidence>
<gene>
    <name evidence="1" type="primary">70</name>
    <name evidence="1" type="ORF">SEA_ROYALS2015_70</name>
</gene>
<dbReference type="RefSeq" id="YP_009962001.1">
    <property type="nucleotide sequence ID" value="NC_051705.1"/>
</dbReference>
<sequence>MTDFLGATIRIVAQIGFPTVNPIEVMR</sequence>
<organism evidence="1 2">
    <name type="scientific">Mycobacterium phage Royals2015</name>
    <dbReference type="NCBI Taxonomy" id="2768139"/>
    <lineage>
        <taxon>Viruses</taxon>
        <taxon>Duplodnaviria</taxon>
        <taxon>Heunggongvirae</taxon>
        <taxon>Uroviricota</taxon>
        <taxon>Caudoviricetes</taxon>
        <taxon>Gracegardnervirinae</taxon>
        <taxon>Cheoctovirus</taxon>
        <taxon>Cheoctovirus royals2015</taxon>
    </lineage>
</organism>
<dbReference type="EMBL" id="MT897904">
    <property type="protein sequence ID" value="QNO12425.1"/>
    <property type="molecule type" value="Genomic_DNA"/>
</dbReference>
<dbReference type="Proteomes" id="UP000516055">
    <property type="component" value="Segment"/>
</dbReference>
<proteinExistence type="predicted"/>